<evidence type="ECO:0000259" key="3">
    <source>
        <dbReference type="Pfam" id="PF19408"/>
    </source>
</evidence>
<dbReference type="PANTHER" id="PTHR22953">
    <property type="entry name" value="ACID PHOSPHATASE RELATED"/>
    <property type="match status" value="1"/>
</dbReference>
<dbReference type="InterPro" id="IPR045829">
    <property type="entry name" value="PKD_6"/>
</dbReference>
<organism evidence="4 5">
    <name type="scientific">Sandaracinomonas limnophila</name>
    <dbReference type="NCBI Taxonomy" id="1862386"/>
    <lineage>
        <taxon>Bacteria</taxon>
        <taxon>Pseudomonadati</taxon>
        <taxon>Bacteroidota</taxon>
        <taxon>Cytophagia</taxon>
        <taxon>Cytophagales</taxon>
        <taxon>Flectobacillaceae</taxon>
        <taxon>Sandaracinomonas</taxon>
    </lineage>
</organism>
<dbReference type="RefSeq" id="WP_127803315.1">
    <property type="nucleotide sequence ID" value="NZ_SACY01000002.1"/>
</dbReference>
<keyword evidence="1" id="KW-0732">Signal</keyword>
<proteinExistence type="predicted"/>
<accession>A0A437PUN1</accession>
<dbReference type="InterPro" id="IPR008963">
    <property type="entry name" value="Purple_acid_Pase-like_N"/>
</dbReference>
<keyword evidence="5" id="KW-1185">Reference proteome</keyword>
<dbReference type="GO" id="GO:0046872">
    <property type="term" value="F:metal ion binding"/>
    <property type="evidence" value="ECO:0007669"/>
    <property type="project" value="InterPro"/>
</dbReference>
<dbReference type="AlphaFoldDB" id="A0A437PUN1"/>
<dbReference type="OrthoDB" id="9809781at2"/>
<dbReference type="InterPro" id="IPR039331">
    <property type="entry name" value="PAPs-like"/>
</dbReference>
<dbReference type="SUPFAM" id="SSF49363">
    <property type="entry name" value="Purple acid phosphatase, N-terminal domain"/>
    <property type="match status" value="1"/>
</dbReference>
<dbReference type="Gene3D" id="3.60.21.10">
    <property type="match status" value="1"/>
</dbReference>
<feature type="domain" description="Calcineurin-like phosphoesterase" evidence="2">
    <location>
        <begin position="127"/>
        <end position="334"/>
    </location>
</feature>
<dbReference type="Pfam" id="PF19408">
    <property type="entry name" value="PKD_6"/>
    <property type="match status" value="1"/>
</dbReference>
<dbReference type="EMBL" id="SACY01000002">
    <property type="protein sequence ID" value="RVU25950.1"/>
    <property type="molecule type" value="Genomic_DNA"/>
</dbReference>
<sequence length="717" mass="79681">MLVKKNKTSILIPFFCLLFFLISAQGFSQSFIRKPYLQKLSYQEVTIKFRLKNSLNAKVFWGENLNDLNFSKSTSLSATDHSILVDNLKPKTKYFYKVQADGEPVLGDSTYYFITAPKVGAPSKFSFWSIGDLYPGQPQQAVLDGFLKFRNNKYTNLFLSVGDNVYCGGTDDCYQSNFFDVYQNAPIMHQAGLFPSTGNHDYDSNTRIVDSPGMPYYSIFDLPSKGEMGGVPSNSEGYFSYNYANVHFVVLETHAVGKDNKRLFEPDNIQLNWLKDDLTQNKQDWTIVYFHYPLYTKGSYDSDAVSDLIKLRETLAPIFDQFKVDLVLTGHSHTMERSKPTLNHYGLSNTFQAATHQPQNSSGAYNGTVNSCPYFFDQTQPNKSGVIYVTNGASGATGRPSGFGHLEMMQFDKKDKVGSFFAEVDGNKLVGKFIDDQGEVMDHFTVFKSKDGSCSNCFVAQPNYGCGPSGVPSILNFSSPDFCQGQTIELTAKGDENSIINWTDLKGQKIQVNKNVINSTASGSKAQYVSQTVNGFESEKLLVPIYVHQNPILENSIIAPATIYAGVLQDFSVKLSDSIKTYSWTPPAGWEGSSNTNTIKLKPSAINGDLKVFGTSSFGCKSNEVKQTLQVQNVLGIEENGNEFRIYPNPVTSGVINLEVPKEMIGKSASWTNSSGQTLSAFIIYQTLQQIVVPRSMDQVLYLQVSGKGLKVMNYDK</sequence>
<gene>
    <name evidence="4" type="ORF">EOJ36_05925</name>
</gene>
<dbReference type="Pfam" id="PF00149">
    <property type="entry name" value="Metallophos"/>
    <property type="match status" value="1"/>
</dbReference>
<evidence type="ECO:0000313" key="5">
    <source>
        <dbReference type="Proteomes" id="UP000282832"/>
    </source>
</evidence>
<evidence type="ECO:0000256" key="1">
    <source>
        <dbReference type="ARBA" id="ARBA00022729"/>
    </source>
</evidence>
<dbReference type="SUPFAM" id="SSF56300">
    <property type="entry name" value="Metallo-dependent phosphatases"/>
    <property type="match status" value="1"/>
</dbReference>
<dbReference type="PANTHER" id="PTHR22953:SF153">
    <property type="entry name" value="PURPLE ACID PHOSPHATASE"/>
    <property type="match status" value="1"/>
</dbReference>
<evidence type="ECO:0000259" key="2">
    <source>
        <dbReference type="Pfam" id="PF00149"/>
    </source>
</evidence>
<name>A0A437PUN1_9BACT</name>
<feature type="domain" description="PKD-like" evidence="3">
    <location>
        <begin position="568"/>
        <end position="625"/>
    </location>
</feature>
<dbReference type="Proteomes" id="UP000282832">
    <property type="component" value="Unassembled WGS sequence"/>
</dbReference>
<dbReference type="GO" id="GO:0003993">
    <property type="term" value="F:acid phosphatase activity"/>
    <property type="evidence" value="ECO:0007669"/>
    <property type="project" value="InterPro"/>
</dbReference>
<dbReference type="InterPro" id="IPR004843">
    <property type="entry name" value="Calcineurin-like_PHP"/>
</dbReference>
<dbReference type="InterPro" id="IPR029052">
    <property type="entry name" value="Metallo-depent_PP-like"/>
</dbReference>
<reference evidence="4 5" key="1">
    <citation type="submission" date="2019-01" db="EMBL/GenBank/DDBJ databases">
        <authorList>
            <person name="Chen W.-M."/>
        </authorList>
    </citation>
    <scope>NUCLEOTIDE SEQUENCE [LARGE SCALE GENOMIC DNA]</scope>
    <source>
        <strain evidence="4 5">FSY-15</strain>
    </source>
</reference>
<protein>
    <submittedName>
        <fullName evidence="4">Uncharacterized protein</fullName>
    </submittedName>
</protein>
<comment type="caution">
    <text evidence="4">The sequence shown here is derived from an EMBL/GenBank/DDBJ whole genome shotgun (WGS) entry which is preliminary data.</text>
</comment>
<evidence type="ECO:0000313" key="4">
    <source>
        <dbReference type="EMBL" id="RVU25950.1"/>
    </source>
</evidence>